<dbReference type="PANTHER" id="PTHR38354:SF2">
    <property type="entry name" value="SIGNAL PEPTIDASE COMPLEX-LIKE PROTEIN DTM1"/>
    <property type="match status" value="1"/>
</dbReference>
<keyword evidence="4" id="KW-0256">Endoplasmic reticulum</keyword>
<evidence type="ECO:0000256" key="1">
    <source>
        <dbReference type="ARBA" id="ARBA00004477"/>
    </source>
</evidence>
<evidence type="ECO:0000256" key="2">
    <source>
        <dbReference type="ARBA" id="ARBA00005245"/>
    </source>
</evidence>
<organism evidence="7 8">
    <name type="scientific">Lupinus albus</name>
    <name type="common">White lupine</name>
    <name type="synonym">Lupinus termis</name>
    <dbReference type="NCBI Taxonomy" id="3870"/>
    <lineage>
        <taxon>Eukaryota</taxon>
        <taxon>Viridiplantae</taxon>
        <taxon>Streptophyta</taxon>
        <taxon>Embryophyta</taxon>
        <taxon>Tracheophyta</taxon>
        <taxon>Spermatophyta</taxon>
        <taxon>Magnoliopsida</taxon>
        <taxon>eudicotyledons</taxon>
        <taxon>Gunneridae</taxon>
        <taxon>Pentapetalae</taxon>
        <taxon>rosids</taxon>
        <taxon>fabids</taxon>
        <taxon>Fabales</taxon>
        <taxon>Fabaceae</taxon>
        <taxon>Papilionoideae</taxon>
        <taxon>50 kb inversion clade</taxon>
        <taxon>genistoids sensu lato</taxon>
        <taxon>core genistoids</taxon>
        <taxon>Genisteae</taxon>
        <taxon>Lupinus</taxon>
    </lineage>
</organism>
<evidence type="ECO:0000256" key="4">
    <source>
        <dbReference type="ARBA" id="ARBA00022824"/>
    </source>
</evidence>
<keyword evidence="6" id="KW-0472">Membrane</keyword>
<comment type="subcellular location">
    <subcellularLocation>
        <location evidence="1">Endoplasmic reticulum membrane</location>
        <topology evidence="1">Multi-pass membrane protein</topology>
    </subcellularLocation>
</comment>
<comment type="caution">
    <text evidence="7">The sequence shown here is derived from an EMBL/GenBank/DDBJ whole genome shotgun (WGS) entry which is preliminary data.</text>
</comment>
<reference evidence="8" key="1">
    <citation type="journal article" date="2020" name="Nat. Commun.">
        <title>Genome sequence of the cluster root forming white lupin.</title>
        <authorList>
            <person name="Hufnagel B."/>
            <person name="Marques A."/>
            <person name="Soriano A."/>
            <person name="Marques L."/>
            <person name="Divol F."/>
            <person name="Doumas P."/>
            <person name="Sallet E."/>
            <person name="Mancinotti D."/>
            <person name="Carrere S."/>
            <person name="Marande W."/>
            <person name="Arribat S."/>
            <person name="Keller J."/>
            <person name="Huneau C."/>
            <person name="Blein T."/>
            <person name="Aime D."/>
            <person name="Laguerre M."/>
            <person name="Taylor J."/>
            <person name="Schubert V."/>
            <person name="Nelson M."/>
            <person name="Geu-Flores F."/>
            <person name="Crespi M."/>
            <person name="Gallardo-Guerrero K."/>
            <person name="Delaux P.-M."/>
            <person name="Salse J."/>
            <person name="Berges H."/>
            <person name="Guyot R."/>
            <person name="Gouzy J."/>
            <person name="Peret B."/>
        </authorList>
    </citation>
    <scope>NUCLEOTIDE SEQUENCE [LARGE SCALE GENOMIC DNA]</scope>
    <source>
        <strain evidence="8">cv. Amiga</strain>
    </source>
</reference>
<dbReference type="InterPro" id="IPR009542">
    <property type="entry name" value="Spc1/SPCS1"/>
</dbReference>
<keyword evidence="8" id="KW-1185">Reference proteome</keyword>
<keyword evidence="3" id="KW-0812">Transmembrane</keyword>
<name>A0A6A5LX97_LUPAL</name>
<evidence type="ECO:0000256" key="3">
    <source>
        <dbReference type="ARBA" id="ARBA00022692"/>
    </source>
</evidence>
<proteinExistence type="inferred from homology"/>
<dbReference type="GO" id="GO:0006465">
    <property type="term" value="P:signal peptide processing"/>
    <property type="evidence" value="ECO:0007669"/>
    <property type="project" value="InterPro"/>
</dbReference>
<evidence type="ECO:0000313" key="8">
    <source>
        <dbReference type="Proteomes" id="UP000447434"/>
    </source>
</evidence>
<dbReference type="GO" id="GO:0048658">
    <property type="term" value="P:anther wall tapetum development"/>
    <property type="evidence" value="ECO:0007669"/>
    <property type="project" value="InterPro"/>
</dbReference>
<dbReference type="OrthoDB" id="1861824at2759"/>
<dbReference type="Pfam" id="PF06645">
    <property type="entry name" value="SPC12"/>
    <property type="match status" value="1"/>
</dbReference>
<accession>A0A6A5LX97</accession>
<dbReference type="Proteomes" id="UP000447434">
    <property type="component" value="Chromosome 23"/>
</dbReference>
<dbReference type="AlphaFoldDB" id="A0A6A5LX97"/>
<gene>
    <name evidence="7" type="ORF">Lalb_Chr23g0270571</name>
</gene>
<dbReference type="InterPro" id="IPR039955">
    <property type="entry name" value="DTM1"/>
</dbReference>
<sequence>MGNIDAALKTSLLWLAALILVVGLCTYSMKKMIVTYVMGVVGISGVLLPDWDYFNRDFSRWGYPITAEERASHLAQGSGVLRFAYSPLRVIAYCLIYGYAMYKWWKYVTSS</sequence>
<comment type="similarity">
    <text evidence="2">Belongs to the SPCS1 family.</text>
</comment>
<keyword evidence="5" id="KW-1133">Transmembrane helix</keyword>
<evidence type="ECO:0000256" key="6">
    <source>
        <dbReference type="ARBA" id="ARBA00023136"/>
    </source>
</evidence>
<dbReference type="PANTHER" id="PTHR38354">
    <property type="entry name" value="SIGNAL PEPTIDASE COMPLEX-LIKE PROTEIN DTM1"/>
    <property type="match status" value="1"/>
</dbReference>
<protein>
    <submittedName>
        <fullName evidence="7">Putative microsomal signal peptidase 12kDa subunit</fullName>
    </submittedName>
</protein>
<evidence type="ECO:0000313" key="7">
    <source>
        <dbReference type="EMBL" id="KAE9587146.1"/>
    </source>
</evidence>
<dbReference type="EMBL" id="WOCE01000023">
    <property type="protein sequence ID" value="KAE9587146.1"/>
    <property type="molecule type" value="Genomic_DNA"/>
</dbReference>
<evidence type="ECO:0000256" key="5">
    <source>
        <dbReference type="ARBA" id="ARBA00022989"/>
    </source>
</evidence>
<dbReference type="GO" id="GO:0005787">
    <property type="term" value="C:signal peptidase complex"/>
    <property type="evidence" value="ECO:0007669"/>
    <property type="project" value="InterPro"/>
</dbReference>